<sequence length="653" mass="73210">MWLLHTEKIQLRWLSSPNEVSYAALSHVWSDDEQTFQDTPHVAPLNGSLAGGALRKARDRAFRRPSLKIRKACARARHDGFRWLWIDTCCIDKTNSTELSEAINSMYVWYRTAAMCYAYLDDVPSGEDPHAPNSAFRASRWFKRGWTLQELISPASIIFLSQDWVVIGPKWRLAPLLEKVTGIDRRVLTHKRSLDDVSIACRMSWAAGRKTRRVEDEAYSLMGLFGVYMPTIYGEGKHAFVRLQEEIIKKSPDQSIFAWGRTLDDHGTGTFVETAQEHDYAPSTHLETLLAPSPAEFVGCADISPISRWDFAERLAIQETVPEYTDTSFGIRTTLPMVSIAHTSSVDAALAFLACEDGKGRLVALYLRSHPRLSASSKYFVGGYIACGGRRNHYYRATRLRLPLPQEHLSPYHRLSSKHGLFIEPSLREVHVHSHPDSSERLRLPRARDSNSSAPSSMVFFEPPCTIVPSERCIKRLRKMGYIDPKIPDGGFRLQLPGDYRSVSFLGPVSFTVHIGVCPLDLSSTPTQTSQLWASVRFDTEVDDLLGTGAEARTIGRSELKGATALKKAGTAGDIIPEESMLVQTWKNGFETFGSRGKQVRLTFSYPCSYPAEHSMAEVYELDIRYEGYYSQHSGGVELWRKAGTATTASSVG</sequence>
<dbReference type="InterPro" id="IPR010730">
    <property type="entry name" value="HET"/>
</dbReference>
<dbReference type="PANTHER" id="PTHR10622">
    <property type="entry name" value="HET DOMAIN-CONTAINING PROTEIN"/>
    <property type="match status" value="1"/>
</dbReference>
<keyword evidence="5" id="KW-1185">Reference proteome</keyword>
<dbReference type="Pfam" id="PF26640">
    <property type="entry name" value="DUF8212"/>
    <property type="match status" value="1"/>
</dbReference>
<evidence type="ECO:0000259" key="3">
    <source>
        <dbReference type="Pfam" id="PF26640"/>
    </source>
</evidence>
<accession>A0A371CMA1</accession>
<evidence type="ECO:0000313" key="5">
    <source>
        <dbReference type="Proteomes" id="UP000256964"/>
    </source>
</evidence>
<organism evidence="4 5">
    <name type="scientific">Lentinus brumalis</name>
    <dbReference type="NCBI Taxonomy" id="2498619"/>
    <lineage>
        <taxon>Eukaryota</taxon>
        <taxon>Fungi</taxon>
        <taxon>Dikarya</taxon>
        <taxon>Basidiomycota</taxon>
        <taxon>Agaricomycotina</taxon>
        <taxon>Agaricomycetes</taxon>
        <taxon>Polyporales</taxon>
        <taxon>Polyporaceae</taxon>
        <taxon>Lentinus</taxon>
    </lineage>
</organism>
<gene>
    <name evidence="4" type="ORF">OH76DRAFT_218572</name>
</gene>
<evidence type="ECO:0000313" key="4">
    <source>
        <dbReference type="EMBL" id="RDX41416.1"/>
    </source>
</evidence>
<dbReference type="AlphaFoldDB" id="A0A371CMA1"/>
<evidence type="ECO:0000259" key="2">
    <source>
        <dbReference type="Pfam" id="PF06985"/>
    </source>
</evidence>
<dbReference type="OrthoDB" id="674604at2759"/>
<reference evidence="4 5" key="1">
    <citation type="journal article" date="2018" name="Biotechnol. Biofuels">
        <title>Integrative visual omics of the white-rot fungus Polyporus brumalis exposes the biotechnological potential of its oxidative enzymes for delignifying raw plant biomass.</title>
        <authorList>
            <person name="Miyauchi S."/>
            <person name="Rancon A."/>
            <person name="Drula E."/>
            <person name="Hage H."/>
            <person name="Chaduli D."/>
            <person name="Favel A."/>
            <person name="Grisel S."/>
            <person name="Henrissat B."/>
            <person name="Herpoel-Gimbert I."/>
            <person name="Ruiz-Duenas F.J."/>
            <person name="Chevret D."/>
            <person name="Hainaut M."/>
            <person name="Lin J."/>
            <person name="Wang M."/>
            <person name="Pangilinan J."/>
            <person name="Lipzen A."/>
            <person name="Lesage-Meessen L."/>
            <person name="Navarro D."/>
            <person name="Riley R."/>
            <person name="Grigoriev I.V."/>
            <person name="Zhou S."/>
            <person name="Raouche S."/>
            <person name="Rosso M.N."/>
        </authorList>
    </citation>
    <scope>NUCLEOTIDE SEQUENCE [LARGE SCALE GENOMIC DNA]</scope>
    <source>
        <strain evidence="4 5">BRFM 1820</strain>
    </source>
</reference>
<feature type="domain" description="DUF8212" evidence="3">
    <location>
        <begin position="238"/>
        <end position="344"/>
    </location>
</feature>
<dbReference type="InterPro" id="IPR058525">
    <property type="entry name" value="DUF8212"/>
</dbReference>
<feature type="domain" description="Heterokaryon incompatibility" evidence="2">
    <location>
        <begin position="22"/>
        <end position="122"/>
    </location>
</feature>
<dbReference type="PANTHER" id="PTHR10622:SF10">
    <property type="entry name" value="HET DOMAIN-CONTAINING PROTEIN"/>
    <property type="match status" value="1"/>
</dbReference>
<dbReference type="Proteomes" id="UP000256964">
    <property type="component" value="Unassembled WGS sequence"/>
</dbReference>
<feature type="region of interest" description="Disordered" evidence="1">
    <location>
        <begin position="433"/>
        <end position="455"/>
    </location>
</feature>
<protein>
    <submittedName>
        <fullName evidence="4">HET-domain-containing protein</fullName>
    </submittedName>
</protein>
<evidence type="ECO:0000256" key="1">
    <source>
        <dbReference type="SAM" id="MobiDB-lite"/>
    </source>
</evidence>
<dbReference type="Pfam" id="PF06985">
    <property type="entry name" value="HET"/>
    <property type="match status" value="1"/>
</dbReference>
<feature type="compositionally biased region" description="Basic and acidic residues" evidence="1">
    <location>
        <begin position="433"/>
        <end position="449"/>
    </location>
</feature>
<name>A0A371CMA1_9APHY</name>
<dbReference type="EMBL" id="KZ857513">
    <property type="protein sequence ID" value="RDX41416.1"/>
    <property type="molecule type" value="Genomic_DNA"/>
</dbReference>
<proteinExistence type="predicted"/>
<dbReference type="STRING" id="139420.A0A371CMA1"/>